<proteinExistence type="evidence at transcript level"/>
<sequence length="54" mass="6077">MSITSQFSDKIPSHCQHLSPSISLSPFPLALYSIKYHEFEDFCTVFTVFDCSSG</sequence>
<dbReference type="EMBL" id="EU979493">
    <property type="protein sequence ID" value="ACH48196.1"/>
    <property type="molecule type" value="mRNA"/>
</dbReference>
<evidence type="ECO:0000313" key="1">
    <source>
        <dbReference type="EMBL" id="ACH48196.1"/>
    </source>
</evidence>
<name>B5M6E2_CYRSC</name>
<dbReference type="AlphaFoldDB" id="B5M6E2"/>
<accession>B5M6E2</accession>
<organism evidence="1">
    <name type="scientific">Cyriopagopus schmidti</name>
    <name type="common">Chinese bird spider</name>
    <name type="synonym">Haplopelma schmidti</name>
    <dbReference type="NCBI Taxonomy" id="29017"/>
    <lineage>
        <taxon>Eukaryota</taxon>
        <taxon>Metazoa</taxon>
        <taxon>Ecdysozoa</taxon>
        <taxon>Arthropoda</taxon>
        <taxon>Chelicerata</taxon>
        <taxon>Arachnida</taxon>
        <taxon>Araneae</taxon>
        <taxon>Mygalomorphae</taxon>
        <taxon>Avicularoidea</taxon>
        <taxon>Theraphosidae</taxon>
        <taxon>Cyriopagopus</taxon>
    </lineage>
</organism>
<protein>
    <submittedName>
        <fullName evidence="1">Uncharacterized protein</fullName>
    </submittedName>
</protein>
<reference evidence="1" key="1">
    <citation type="submission" date="2008-07" db="EMBL/GenBank/DDBJ databases">
        <title>Venomics of the spider Ornithoctonus huwena based on transcriptomic versus proteomic analysis.</title>
        <authorList>
            <person name="Jiang L."/>
            <person name="Peng L."/>
            <person name="Liang S."/>
        </authorList>
    </citation>
    <scope>NUCLEOTIDE SEQUENCE</scope>
</reference>